<evidence type="ECO:0000256" key="5">
    <source>
        <dbReference type="ARBA" id="ARBA00017893"/>
    </source>
</evidence>
<dbReference type="Gene3D" id="3.40.50.300">
    <property type="entry name" value="P-loop containing nucleotide triphosphate hydrolases"/>
    <property type="match status" value="3"/>
</dbReference>
<dbReference type="PANTHER" id="PTHR18867:SF12">
    <property type="entry name" value="DNA REPAIR PROTEIN RAD50"/>
    <property type="match status" value="1"/>
</dbReference>
<dbReference type="SUPFAM" id="SSF52540">
    <property type="entry name" value="P-loop containing nucleoside triphosphate hydrolases"/>
    <property type="match status" value="1"/>
</dbReference>
<feature type="domain" description="Rad50/SbcC-type AAA" evidence="17">
    <location>
        <begin position="6"/>
        <end position="41"/>
    </location>
</feature>
<dbReference type="GO" id="GO:0000794">
    <property type="term" value="C:condensed nuclear chromosome"/>
    <property type="evidence" value="ECO:0007669"/>
    <property type="project" value="TreeGrafter"/>
</dbReference>
<evidence type="ECO:0000256" key="4">
    <source>
        <dbReference type="ARBA" id="ARBA00009439"/>
    </source>
</evidence>
<dbReference type="NCBIfam" id="TIGR00606">
    <property type="entry name" value="rad50"/>
    <property type="match status" value="1"/>
</dbReference>
<evidence type="ECO:0000256" key="12">
    <source>
        <dbReference type="ARBA" id="ARBA00023204"/>
    </source>
</evidence>
<evidence type="ECO:0000256" key="9">
    <source>
        <dbReference type="ARBA" id="ARBA00022801"/>
    </source>
</evidence>
<evidence type="ECO:0000256" key="10">
    <source>
        <dbReference type="ARBA" id="ARBA00022833"/>
    </source>
</evidence>
<gene>
    <name evidence="18" type="primary">BQ5605_C009g05753</name>
    <name evidence="18" type="ORF">BQ5605_C009G05753</name>
</gene>
<feature type="region of interest" description="Disordered" evidence="16">
    <location>
        <begin position="375"/>
        <end position="416"/>
    </location>
</feature>
<evidence type="ECO:0000256" key="11">
    <source>
        <dbReference type="ARBA" id="ARBA00023054"/>
    </source>
</evidence>
<protein>
    <recommendedName>
        <fullName evidence="5">DNA repair protein RAD50</fullName>
    </recommendedName>
</protein>
<dbReference type="STRING" id="796604.A0A2X0MHI5"/>
<feature type="coiled-coil region" evidence="15">
    <location>
        <begin position="937"/>
        <end position="978"/>
    </location>
</feature>
<keyword evidence="13" id="KW-0539">Nucleus</keyword>
<feature type="coiled-coil region" evidence="15">
    <location>
        <begin position="537"/>
        <end position="587"/>
    </location>
</feature>
<feature type="domain" description="Rad50/SbcC-type AAA" evidence="17">
    <location>
        <begin position="94"/>
        <end position="274"/>
    </location>
</feature>
<feature type="coiled-coil region" evidence="15">
    <location>
        <begin position="862"/>
        <end position="889"/>
    </location>
</feature>
<organism evidence="18 19">
    <name type="scientific">Microbotryum silenes-dioicae</name>
    <dbReference type="NCBI Taxonomy" id="796604"/>
    <lineage>
        <taxon>Eukaryota</taxon>
        <taxon>Fungi</taxon>
        <taxon>Dikarya</taxon>
        <taxon>Basidiomycota</taxon>
        <taxon>Pucciniomycotina</taxon>
        <taxon>Microbotryomycetes</taxon>
        <taxon>Microbotryales</taxon>
        <taxon>Microbotryaceae</taxon>
        <taxon>Microbotryum</taxon>
    </lineage>
</organism>
<dbReference type="GO" id="GO:0043047">
    <property type="term" value="F:single-stranded telomeric DNA binding"/>
    <property type="evidence" value="ECO:0007669"/>
    <property type="project" value="TreeGrafter"/>
</dbReference>
<feature type="coiled-coil region" evidence="15">
    <location>
        <begin position="442"/>
        <end position="491"/>
    </location>
</feature>
<proteinExistence type="inferred from homology"/>
<evidence type="ECO:0000256" key="1">
    <source>
        <dbReference type="ARBA" id="ARBA00001947"/>
    </source>
</evidence>
<evidence type="ECO:0000313" key="18">
    <source>
        <dbReference type="EMBL" id="SGY85341.1"/>
    </source>
</evidence>
<sequence>MSSLDKLAIRGIRSFDHNDFAVMQFYTPLTVIVGHNGSGKTVRTLIILSLGHISVGALGTNKLFRVRITSPHVARASTRPSICPRAFLTSRQRTIIECLKYATTGDLPPNTKGGAFVHDPSIAGMSEVKAQVKLRFFSARKERILVERRLQVTKKKTGVAGLTMKTLESNITMLDEGKDSKKRNSLSTKCANLDEEVALQLGVSKAILENVIFCHQEDSNWPLAEPAALKKKFDDIFEATKYTKALDNIKTLRKDQDAELKVDKEKLAALKTDRDRATKLRKAIDESTNAIAVKQSEHEALEEEITKIVERNKTFFTQASKYQDIIGKADTLRERRAVVEDNLTQVQANLTELHDTEVELQKNIENHTADIANLRSSREDVKRKAADETDSLAAQERKRSTTQTSHGRLLAQKQRHEENVEMRQMLVRELSVKHGIDGYDHERLGEEEIREFEEKLDEAIAEQAAKVDKIKRTARTNEQQMQAEIQTLKSAQAADEGAARTIAQQIAVHTRKVAVFNRQLDATSANVGDVTIAEASLRDDQKRKTDLENKIREADYDSKLRVETRKGKELEEQRDQLHDELTSLNAQADVRAKLQLKRNDVLAKEEAIKRIVEKATPSYRKLFKADPTRATMETEINGAITTAESELAIAEESNAEAKKQLQQIESAVGYARGKAKGLTDEAKAYKQTIDEKLAQFAAETGSAVAKSIQAAIKEAEEEVELTRKSLEDSTQFASMFQKILESSVRDRKCFGCDRKILPDQMDAFRAYCRSRIQGGPGGSAELKADLDDWVQSLEERRALLPTEVAYLKLIEHDIPAAEREVEAQNARLPAVIARTNETGKVVKERKDTLGELQNMKRPANDVTRTLREVQDLERDIGKLESELQASGSTATTDDITQKLHAVGEDIRVNKATVDRLRVEQQSQSNLIQSLIKSIHANEMELAKKRQEIKEREDLERQKEAERAEIETLEARAKEVNTKLAEAAQPIRKREDELSQACNEAAQKEVMATRELQSFNKSAEQLALNKREIQTYESRGGAAELNKVERELKQYEGVIADMKKRISALQDEMASADRRLADSHAVLRNLHDNVRLRKSKRDLATIDSQLESLDDEGARKAYRRFETEYTAMRQKQSQKQSDQAKLGGELATMRSALKEKKEELVSEYDRIEEKYKQELVKVKTTEVVSNDLLKYAKALDAAIMAFHSLKMKEINDTIAHLWMKTYQGTDIDKIMLKSDSEGKVAGTKASYNYRVVMMKDQVEMDMRGRCSAGQKVLASIIIRLALAESFGTNCGIMALDEPTTNLDQDNIKALASALSDIIKDRRSQANFQLIIITHDEQFLETLGGSGVIDKYFRVSRGGNGQVSTIERQRLN</sequence>
<evidence type="ECO:0000256" key="6">
    <source>
        <dbReference type="ARBA" id="ARBA00022454"/>
    </source>
</evidence>
<feature type="coiled-coil region" evidence="15">
    <location>
        <begin position="1149"/>
        <end position="1176"/>
    </location>
</feature>
<keyword evidence="12" id="KW-0234">DNA repair</keyword>
<evidence type="ECO:0000256" key="15">
    <source>
        <dbReference type="SAM" id="Coils"/>
    </source>
</evidence>
<name>A0A2X0MHI5_9BASI</name>
<feature type="coiled-coil region" evidence="15">
    <location>
        <begin position="640"/>
        <end position="725"/>
    </location>
</feature>
<dbReference type="GO" id="GO:0006302">
    <property type="term" value="P:double-strand break repair"/>
    <property type="evidence" value="ECO:0007669"/>
    <property type="project" value="InterPro"/>
</dbReference>
<keyword evidence="7" id="KW-0479">Metal-binding</keyword>
<evidence type="ECO:0000256" key="13">
    <source>
        <dbReference type="ARBA" id="ARBA00023242"/>
    </source>
</evidence>
<evidence type="ECO:0000256" key="8">
    <source>
        <dbReference type="ARBA" id="ARBA00022763"/>
    </source>
</evidence>
<dbReference type="GO" id="GO:0070192">
    <property type="term" value="P:chromosome organization involved in meiotic cell cycle"/>
    <property type="evidence" value="ECO:0007669"/>
    <property type="project" value="TreeGrafter"/>
</dbReference>
<dbReference type="GO" id="GO:0051880">
    <property type="term" value="F:G-quadruplex DNA binding"/>
    <property type="evidence" value="ECO:0007669"/>
    <property type="project" value="TreeGrafter"/>
</dbReference>
<evidence type="ECO:0000256" key="14">
    <source>
        <dbReference type="ARBA" id="ARBA00049360"/>
    </source>
</evidence>
<dbReference type="Proteomes" id="UP000249464">
    <property type="component" value="Unassembled WGS sequence"/>
</dbReference>
<evidence type="ECO:0000259" key="17">
    <source>
        <dbReference type="Pfam" id="PF13476"/>
    </source>
</evidence>
<reference evidence="18 19" key="1">
    <citation type="submission" date="2016-11" db="EMBL/GenBank/DDBJ databases">
        <authorList>
            <person name="Jaros S."/>
            <person name="Januszkiewicz K."/>
            <person name="Wedrychowicz H."/>
        </authorList>
    </citation>
    <scope>NUCLEOTIDE SEQUENCE [LARGE SCALE GENOMIC DNA]</scope>
</reference>
<dbReference type="FunFam" id="3.40.50.300:FF:000947">
    <property type="entry name" value="DNA repair protein RAD50"/>
    <property type="match status" value="1"/>
</dbReference>
<evidence type="ECO:0000313" key="19">
    <source>
        <dbReference type="Proteomes" id="UP000249464"/>
    </source>
</evidence>
<dbReference type="GO" id="GO:0030870">
    <property type="term" value="C:Mre11 complex"/>
    <property type="evidence" value="ECO:0007669"/>
    <property type="project" value="InterPro"/>
</dbReference>
<dbReference type="GO" id="GO:0000722">
    <property type="term" value="P:telomere maintenance via recombination"/>
    <property type="evidence" value="ECO:0007669"/>
    <property type="project" value="TreeGrafter"/>
</dbReference>
<dbReference type="EMBL" id="FQNC01000049">
    <property type="protein sequence ID" value="SGY85341.1"/>
    <property type="molecule type" value="Genomic_DNA"/>
</dbReference>
<dbReference type="GO" id="GO:0046872">
    <property type="term" value="F:metal ion binding"/>
    <property type="evidence" value="ECO:0007669"/>
    <property type="project" value="UniProtKB-KW"/>
</dbReference>
<keyword evidence="10" id="KW-0862">Zinc</keyword>
<dbReference type="Gene3D" id="1.10.287.1490">
    <property type="match status" value="1"/>
</dbReference>
<keyword evidence="8" id="KW-0227">DNA damage</keyword>
<dbReference type="InterPro" id="IPR027417">
    <property type="entry name" value="P-loop_NTPase"/>
</dbReference>
<dbReference type="InterPro" id="IPR038729">
    <property type="entry name" value="Rad50/SbcC_AAA"/>
</dbReference>
<dbReference type="InterPro" id="IPR004584">
    <property type="entry name" value="Rad50_eukaryotes"/>
</dbReference>
<comment type="cofactor">
    <cofactor evidence="1">
        <name>Zn(2+)</name>
        <dbReference type="ChEBI" id="CHEBI:29105"/>
    </cofactor>
</comment>
<dbReference type="FunFam" id="3.40.50.300:FF:001195">
    <property type="entry name" value="DNA repair protein rad50"/>
    <property type="match status" value="1"/>
</dbReference>
<dbReference type="GO" id="GO:0016887">
    <property type="term" value="F:ATP hydrolysis activity"/>
    <property type="evidence" value="ECO:0007669"/>
    <property type="project" value="InterPro"/>
</dbReference>
<evidence type="ECO:0000256" key="3">
    <source>
        <dbReference type="ARBA" id="ARBA00004286"/>
    </source>
</evidence>
<dbReference type="GO" id="GO:0003691">
    <property type="term" value="F:double-stranded telomeric DNA binding"/>
    <property type="evidence" value="ECO:0007669"/>
    <property type="project" value="TreeGrafter"/>
</dbReference>
<accession>A0A2X0MHI5</accession>
<keyword evidence="6" id="KW-0158">Chromosome</keyword>
<keyword evidence="9" id="KW-0378">Hydrolase</keyword>
<evidence type="ECO:0000256" key="2">
    <source>
        <dbReference type="ARBA" id="ARBA00004123"/>
    </source>
</evidence>
<keyword evidence="19" id="KW-1185">Reference proteome</keyword>
<feature type="coiled-coil region" evidence="15">
    <location>
        <begin position="1040"/>
        <end position="1111"/>
    </location>
</feature>
<comment type="catalytic activity">
    <reaction evidence="14">
        <text>ATP + H2O = ADP + phosphate + H(+)</text>
        <dbReference type="Rhea" id="RHEA:13065"/>
        <dbReference type="ChEBI" id="CHEBI:15377"/>
        <dbReference type="ChEBI" id="CHEBI:15378"/>
        <dbReference type="ChEBI" id="CHEBI:30616"/>
        <dbReference type="ChEBI" id="CHEBI:43474"/>
        <dbReference type="ChEBI" id="CHEBI:456216"/>
    </reaction>
</comment>
<feature type="compositionally biased region" description="Basic and acidic residues" evidence="16">
    <location>
        <begin position="376"/>
        <end position="387"/>
    </location>
</feature>
<keyword evidence="11 15" id="KW-0175">Coiled coil</keyword>
<dbReference type="Pfam" id="PF13558">
    <property type="entry name" value="SbcC_Walker_B"/>
    <property type="match status" value="1"/>
</dbReference>
<dbReference type="PANTHER" id="PTHR18867">
    <property type="entry name" value="RAD50"/>
    <property type="match status" value="1"/>
</dbReference>
<evidence type="ECO:0000256" key="7">
    <source>
        <dbReference type="ARBA" id="ARBA00022723"/>
    </source>
</evidence>
<comment type="subcellular location">
    <subcellularLocation>
        <location evidence="3">Chromosome</location>
    </subcellularLocation>
    <subcellularLocation>
        <location evidence="2">Nucleus</location>
    </subcellularLocation>
</comment>
<comment type="similarity">
    <text evidence="4">Belongs to the SMC family. RAD50 subfamily.</text>
</comment>
<dbReference type="GO" id="GO:0007004">
    <property type="term" value="P:telomere maintenance via telomerase"/>
    <property type="evidence" value="ECO:0007669"/>
    <property type="project" value="TreeGrafter"/>
</dbReference>
<dbReference type="Pfam" id="PF13476">
    <property type="entry name" value="AAA_23"/>
    <property type="match status" value="2"/>
</dbReference>
<evidence type="ECO:0000256" key="16">
    <source>
        <dbReference type="SAM" id="MobiDB-lite"/>
    </source>
</evidence>